<protein>
    <submittedName>
        <fullName evidence="1">Uncharacterized protein</fullName>
    </submittedName>
</protein>
<evidence type="ECO:0000313" key="2">
    <source>
        <dbReference type="Proteomes" id="UP000236199"/>
    </source>
</evidence>
<gene>
    <name evidence="1" type="ORF">X928_04830</name>
</gene>
<comment type="caution">
    <text evidence="1">The sequence shown here is derived from an EMBL/GenBank/DDBJ whole genome shotgun (WGS) entry which is preliminary data.</text>
</comment>
<keyword evidence="2" id="KW-1185">Reference proteome</keyword>
<dbReference type="EMBL" id="AZRM01000023">
    <property type="protein sequence ID" value="PNS00595.1"/>
    <property type="molecule type" value="Genomic_DNA"/>
</dbReference>
<accession>A0A2K1PCR0</accession>
<sequence>MINIDVALPKSKSKVHFVPLIYAMLYLKKEKT</sequence>
<name>A0A2K1PCR0_9BACT</name>
<dbReference type="Proteomes" id="UP000236199">
    <property type="component" value="Unassembled WGS sequence"/>
</dbReference>
<dbReference type="AlphaFoldDB" id="A0A2K1PCR0"/>
<proteinExistence type="predicted"/>
<reference evidence="1 2" key="1">
    <citation type="submission" date="2013-12" db="EMBL/GenBank/DDBJ databases">
        <title>Comparative genomics of Petrotoga isolates.</title>
        <authorList>
            <person name="Nesbo C.L."/>
            <person name="Charchuk R."/>
            <person name="Chow K."/>
        </authorList>
    </citation>
    <scope>NUCLEOTIDE SEQUENCE [LARGE SCALE GENOMIC DNA]</scope>
    <source>
        <strain evidence="1 2">DSM 10691</strain>
    </source>
</reference>
<organism evidence="1 2">
    <name type="scientific">Petrotoga miotherma DSM 10691</name>
    <dbReference type="NCBI Taxonomy" id="1434326"/>
    <lineage>
        <taxon>Bacteria</taxon>
        <taxon>Thermotogati</taxon>
        <taxon>Thermotogota</taxon>
        <taxon>Thermotogae</taxon>
        <taxon>Petrotogales</taxon>
        <taxon>Petrotogaceae</taxon>
        <taxon>Petrotoga</taxon>
    </lineage>
</organism>
<evidence type="ECO:0000313" key="1">
    <source>
        <dbReference type="EMBL" id="PNS00595.1"/>
    </source>
</evidence>